<sequence length="143" mass="15208">MPNTLRLLAALFAGTLFGLGLSVAQMIDPAKVLNFLDLTGNWDPSLAFVMAGGLIVNAVITPLILKRGRPLLAEHFRLPSKTEIDKRIVIGGAIFGIGWGLAGYCPGPMITSLSFADSDIITVVAAFIVGTFASRWILAHRSS</sequence>
<comment type="caution">
    <text evidence="2">The sequence shown here is derived from an EMBL/GenBank/DDBJ whole genome shotgun (WGS) entry which is preliminary data.</text>
</comment>
<keyword evidence="1" id="KW-0472">Membrane</keyword>
<evidence type="ECO:0000313" key="2">
    <source>
        <dbReference type="EMBL" id="SMR77330.1"/>
    </source>
</evidence>
<organism evidence="2 3">
    <name type="scientific">Marinobacterium sediminicola</name>
    <dbReference type="NCBI Taxonomy" id="518898"/>
    <lineage>
        <taxon>Bacteria</taxon>
        <taxon>Pseudomonadati</taxon>
        <taxon>Pseudomonadota</taxon>
        <taxon>Gammaproteobacteria</taxon>
        <taxon>Oceanospirillales</taxon>
        <taxon>Oceanospirillaceae</taxon>
        <taxon>Marinobacterium</taxon>
    </lineage>
</organism>
<dbReference type="RefSeq" id="WP_239042297.1">
    <property type="nucleotide sequence ID" value="NZ_BAAAEY010000012.1"/>
</dbReference>
<keyword evidence="3" id="KW-1185">Reference proteome</keyword>
<keyword evidence="1" id="KW-0812">Transmembrane</keyword>
<evidence type="ECO:0008006" key="4">
    <source>
        <dbReference type="Google" id="ProtNLM"/>
    </source>
</evidence>
<evidence type="ECO:0000313" key="3">
    <source>
        <dbReference type="Proteomes" id="UP001159257"/>
    </source>
</evidence>
<accession>A0ABY1S2K7</accession>
<gene>
    <name evidence="2" type="ORF">SAMN04487964_11388</name>
</gene>
<keyword evidence="1" id="KW-1133">Transmembrane helix</keyword>
<feature type="transmembrane region" description="Helical" evidence="1">
    <location>
        <begin position="120"/>
        <end position="138"/>
    </location>
</feature>
<dbReference type="InterPro" id="IPR046513">
    <property type="entry name" value="DUF6691"/>
</dbReference>
<name>A0ABY1S2K7_9GAMM</name>
<dbReference type="EMBL" id="FXWV01000013">
    <property type="protein sequence ID" value="SMR77330.1"/>
    <property type="molecule type" value="Genomic_DNA"/>
</dbReference>
<evidence type="ECO:0000256" key="1">
    <source>
        <dbReference type="SAM" id="Phobius"/>
    </source>
</evidence>
<feature type="transmembrane region" description="Helical" evidence="1">
    <location>
        <begin position="86"/>
        <end position="104"/>
    </location>
</feature>
<feature type="transmembrane region" description="Helical" evidence="1">
    <location>
        <begin position="48"/>
        <end position="65"/>
    </location>
</feature>
<dbReference type="Proteomes" id="UP001159257">
    <property type="component" value="Unassembled WGS sequence"/>
</dbReference>
<reference evidence="2 3" key="1">
    <citation type="submission" date="2017-05" db="EMBL/GenBank/DDBJ databases">
        <authorList>
            <person name="Varghese N."/>
            <person name="Submissions S."/>
        </authorList>
    </citation>
    <scope>NUCLEOTIDE SEQUENCE [LARGE SCALE GENOMIC DNA]</scope>
    <source>
        <strain evidence="2 3">CGMCC 1.7287</strain>
    </source>
</reference>
<dbReference type="Pfam" id="PF20398">
    <property type="entry name" value="DUF6691"/>
    <property type="match status" value="1"/>
</dbReference>
<protein>
    <recommendedName>
        <fullName evidence="4">Sulphur transport domain-containing protein</fullName>
    </recommendedName>
</protein>
<proteinExistence type="predicted"/>